<dbReference type="AlphaFoldDB" id="A0A0P6Z395"/>
<gene>
    <name evidence="1" type="ORF">SE18_00460</name>
</gene>
<dbReference type="Gene3D" id="1.10.287.1060">
    <property type="entry name" value="ESAT-6-like"/>
    <property type="match status" value="1"/>
</dbReference>
<name>A0A0P6Z395_9CHLR</name>
<keyword evidence="2" id="KW-1185">Reference proteome</keyword>
<accession>A0A0P6Z395</accession>
<dbReference type="InterPro" id="IPR010310">
    <property type="entry name" value="T7SS_ESAT-6-like"/>
</dbReference>
<evidence type="ECO:0000313" key="2">
    <source>
        <dbReference type="Proteomes" id="UP000050277"/>
    </source>
</evidence>
<evidence type="ECO:0000313" key="1">
    <source>
        <dbReference type="EMBL" id="KPL91869.1"/>
    </source>
</evidence>
<dbReference type="RefSeq" id="WP_054532450.1">
    <property type="nucleotide sequence ID" value="NZ_LGKP01000003.1"/>
</dbReference>
<dbReference type="InterPro" id="IPR036689">
    <property type="entry name" value="ESAT-6-like_sf"/>
</dbReference>
<organism evidence="1 2">
    <name type="scientific">Herpetosiphon geysericola</name>
    <dbReference type="NCBI Taxonomy" id="70996"/>
    <lineage>
        <taxon>Bacteria</taxon>
        <taxon>Bacillati</taxon>
        <taxon>Chloroflexota</taxon>
        <taxon>Chloroflexia</taxon>
        <taxon>Herpetosiphonales</taxon>
        <taxon>Herpetosiphonaceae</taxon>
        <taxon>Herpetosiphon</taxon>
    </lineage>
</organism>
<sequence length="97" mass="10203">MAAEKMKYDRATMEQAQATFGKAHEQVQDVTQEVLSIASTIDEALKGDAGSEFVDVLTGMMAPSLAKLAAKMTEIQGDIKNAMAAMDAADGGAKSTF</sequence>
<dbReference type="EMBL" id="LGKP01000003">
    <property type="protein sequence ID" value="KPL91869.1"/>
    <property type="molecule type" value="Genomic_DNA"/>
</dbReference>
<dbReference type="STRING" id="70996.SE18_00460"/>
<dbReference type="OrthoDB" id="9844140at2"/>
<dbReference type="Pfam" id="PF06013">
    <property type="entry name" value="WXG100"/>
    <property type="match status" value="1"/>
</dbReference>
<reference evidence="1 2" key="1">
    <citation type="submission" date="2015-07" db="EMBL/GenBank/DDBJ databases">
        <title>Whole genome sequence of Herpetosiphon geysericola DSM 7119.</title>
        <authorList>
            <person name="Hemp J."/>
            <person name="Ward L.M."/>
            <person name="Pace L.A."/>
            <person name="Fischer W.W."/>
        </authorList>
    </citation>
    <scope>NUCLEOTIDE SEQUENCE [LARGE SCALE GENOMIC DNA]</scope>
    <source>
        <strain evidence="1 2">DSM 7119</strain>
    </source>
</reference>
<dbReference type="Proteomes" id="UP000050277">
    <property type="component" value="Unassembled WGS sequence"/>
</dbReference>
<dbReference type="SUPFAM" id="SSF140453">
    <property type="entry name" value="EsxAB dimer-like"/>
    <property type="match status" value="1"/>
</dbReference>
<proteinExistence type="predicted"/>
<protein>
    <submittedName>
        <fullName evidence="1">Uncharacterized protein</fullName>
    </submittedName>
</protein>
<comment type="caution">
    <text evidence="1">The sequence shown here is derived from an EMBL/GenBank/DDBJ whole genome shotgun (WGS) entry which is preliminary data.</text>
</comment>